<dbReference type="EMBL" id="BMAU01021334">
    <property type="protein sequence ID" value="GFY15165.1"/>
    <property type="molecule type" value="Genomic_DNA"/>
</dbReference>
<evidence type="ECO:0000313" key="1">
    <source>
        <dbReference type="EMBL" id="GFY15165.1"/>
    </source>
</evidence>
<protein>
    <submittedName>
        <fullName evidence="1">Uncharacterized protein</fullName>
    </submittedName>
</protein>
<keyword evidence="2" id="KW-1185">Reference proteome</keyword>
<name>A0A8X6SPM2_TRICX</name>
<accession>A0A8X6SPM2</accession>
<sequence length="67" mass="7451">MTPDDDVGDGERIMLLPEIVGEKGFLESSSSTFRDKTPLEKDMCEDRLSVPVGNKEQKRAPSVGWLL</sequence>
<reference evidence="1" key="1">
    <citation type="submission" date="2020-08" db="EMBL/GenBank/DDBJ databases">
        <title>Multicomponent nature underlies the extraordinary mechanical properties of spider dragline silk.</title>
        <authorList>
            <person name="Kono N."/>
            <person name="Nakamura H."/>
            <person name="Mori M."/>
            <person name="Yoshida Y."/>
            <person name="Ohtoshi R."/>
            <person name="Malay A.D."/>
            <person name="Moran D.A.P."/>
            <person name="Tomita M."/>
            <person name="Numata K."/>
            <person name="Arakawa K."/>
        </authorList>
    </citation>
    <scope>NUCLEOTIDE SEQUENCE</scope>
</reference>
<proteinExistence type="predicted"/>
<comment type="caution">
    <text evidence="1">The sequence shown here is derived from an EMBL/GenBank/DDBJ whole genome shotgun (WGS) entry which is preliminary data.</text>
</comment>
<evidence type="ECO:0000313" key="2">
    <source>
        <dbReference type="Proteomes" id="UP000887159"/>
    </source>
</evidence>
<dbReference type="Proteomes" id="UP000887159">
    <property type="component" value="Unassembled WGS sequence"/>
</dbReference>
<gene>
    <name evidence="1" type="ORF">TNCV_1569781</name>
</gene>
<organism evidence="1 2">
    <name type="scientific">Trichonephila clavipes</name>
    <name type="common">Golden silk orbweaver</name>
    <name type="synonym">Nephila clavipes</name>
    <dbReference type="NCBI Taxonomy" id="2585209"/>
    <lineage>
        <taxon>Eukaryota</taxon>
        <taxon>Metazoa</taxon>
        <taxon>Ecdysozoa</taxon>
        <taxon>Arthropoda</taxon>
        <taxon>Chelicerata</taxon>
        <taxon>Arachnida</taxon>
        <taxon>Araneae</taxon>
        <taxon>Araneomorphae</taxon>
        <taxon>Entelegynae</taxon>
        <taxon>Araneoidea</taxon>
        <taxon>Nephilidae</taxon>
        <taxon>Trichonephila</taxon>
    </lineage>
</organism>
<dbReference type="AlphaFoldDB" id="A0A8X6SPM2"/>